<dbReference type="Gene3D" id="2.160.20.70">
    <property type="match status" value="1"/>
</dbReference>
<dbReference type="SUPFAM" id="SSF63848">
    <property type="entry name" value="Cell-division inhibitor MinC, C-terminal domain"/>
    <property type="match status" value="1"/>
</dbReference>
<keyword evidence="3 5" id="KW-0131">Cell cycle</keyword>
<evidence type="ECO:0000256" key="3">
    <source>
        <dbReference type="ARBA" id="ARBA00023306"/>
    </source>
</evidence>
<dbReference type="RefSeq" id="WP_181496138.1">
    <property type="nucleotide sequence ID" value="NZ_CP032152.1"/>
</dbReference>
<evidence type="ECO:0000313" key="8">
    <source>
        <dbReference type="EMBL" id="AXY67450.1"/>
    </source>
</evidence>
<dbReference type="AlphaFoldDB" id="A0A3B7MHV7"/>
<evidence type="ECO:0000256" key="2">
    <source>
        <dbReference type="ARBA" id="ARBA00023210"/>
    </source>
</evidence>
<comment type="subunit">
    <text evidence="4 5">Interacts with MinD and FtsZ.</text>
</comment>
<evidence type="ECO:0000313" key="9">
    <source>
        <dbReference type="Proteomes" id="UP000261812"/>
    </source>
</evidence>
<evidence type="ECO:0000256" key="5">
    <source>
        <dbReference type="HAMAP-Rule" id="MF_00267"/>
    </source>
</evidence>
<dbReference type="Proteomes" id="UP000261812">
    <property type="component" value="Chromosome"/>
</dbReference>
<evidence type="ECO:0000256" key="6">
    <source>
        <dbReference type="SAM" id="MobiDB-lite"/>
    </source>
</evidence>
<feature type="region of interest" description="Disordered" evidence="6">
    <location>
        <begin position="1"/>
        <end position="25"/>
    </location>
</feature>
<dbReference type="GO" id="GO:0000902">
    <property type="term" value="P:cell morphogenesis"/>
    <property type="evidence" value="ECO:0007669"/>
    <property type="project" value="InterPro"/>
</dbReference>
<dbReference type="InterPro" id="IPR005526">
    <property type="entry name" value="Septum_form_inhib_MinC_C"/>
</dbReference>
<organism evidence="8 9">
    <name type="scientific">Thermosynechococcus sichuanensis E542</name>
    <dbReference type="NCBI Taxonomy" id="2016101"/>
    <lineage>
        <taxon>Bacteria</taxon>
        <taxon>Bacillati</taxon>
        <taxon>Cyanobacteriota</taxon>
        <taxon>Cyanophyceae</taxon>
        <taxon>Acaryochloridales</taxon>
        <taxon>Thermosynechococcaceae</taxon>
        <taxon>Thermosynechococcus</taxon>
        <taxon>Thermosynechococcus sichuanensis</taxon>
    </lineage>
</organism>
<evidence type="ECO:0000256" key="4">
    <source>
        <dbReference type="ARBA" id="ARBA00046874"/>
    </source>
</evidence>
<comment type="function">
    <text evidence="5">Cell division inhibitor that blocks the formation of polar Z ring septums. Rapidly oscillates between the poles of the cell to destabilize FtsZ filaments that have formed before they mature into polar Z rings. Prevents FtsZ polymerization.</text>
</comment>
<evidence type="ECO:0000259" key="7">
    <source>
        <dbReference type="Pfam" id="PF03775"/>
    </source>
</evidence>
<name>A0A3B7MHV7_9CYAN</name>
<evidence type="ECO:0000256" key="1">
    <source>
        <dbReference type="ARBA" id="ARBA00022618"/>
    </source>
</evidence>
<dbReference type="GO" id="GO:1901891">
    <property type="term" value="P:regulation of cell septum assembly"/>
    <property type="evidence" value="ECO:0007669"/>
    <property type="project" value="InterPro"/>
</dbReference>
<keyword evidence="1 5" id="KW-0132">Cell division</keyword>
<accession>A0A3B7MHV7</accession>
<protein>
    <recommendedName>
        <fullName evidence="5">Probable septum site-determining protein MinC</fullName>
    </recommendedName>
</protein>
<sequence>MSEAESTPVEEPASEGTESSEVTLEVEQSTPIISGLALEHWEGRCRLTLPPDLDWIDLWPQLQLYLVGQEHLWAETLPVDCACGQRLLDQSQLQQLAEALSEHQLRLDKIITERRQTAIAAATLGYSVQQGELPPLLARETAGDPEPTANPLYLKTTLRSGMEIHHDASVVIVGDVNAGASIIAAGDIIVWGRLRGIAHAGAKGNLGARIMTLEMAATQLRIADLLARTPDPPNPPYPEVAYATDQGIQIAPAYTWGRAFAVSETP</sequence>
<dbReference type="InterPro" id="IPR013033">
    <property type="entry name" value="MinC"/>
</dbReference>
<feature type="compositionally biased region" description="Polar residues" evidence="6">
    <location>
        <begin position="16"/>
        <end position="25"/>
    </location>
</feature>
<dbReference type="EMBL" id="CP032152">
    <property type="protein sequence ID" value="AXY67450.1"/>
    <property type="molecule type" value="Genomic_DNA"/>
</dbReference>
<dbReference type="GO" id="GO:0000917">
    <property type="term" value="P:division septum assembly"/>
    <property type="evidence" value="ECO:0007669"/>
    <property type="project" value="UniProtKB-KW"/>
</dbReference>
<dbReference type="PANTHER" id="PTHR34108:SF1">
    <property type="entry name" value="SEPTUM SITE-DETERMINING PROTEIN MINC"/>
    <property type="match status" value="1"/>
</dbReference>
<proteinExistence type="inferred from homology"/>
<keyword evidence="2 5" id="KW-0717">Septation</keyword>
<dbReference type="NCBIfam" id="NF001778">
    <property type="entry name" value="PRK00513.2-4"/>
    <property type="match status" value="1"/>
</dbReference>
<dbReference type="PANTHER" id="PTHR34108">
    <property type="entry name" value="SEPTUM SITE-DETERMINING PROTEIN MINC"/>
    <property type="match status" value="1"/>
</dbReference>
<keyword evidence="9" id="KW-1185">Reference proteome</keyword>
<dbReference type="Pfam" id="PF03775">
    <property type="entry name" value="MinC_C"/>
    <property type="match status" value="1"/>
</dbReference>
<gene>
    <name evidence="5 8" type="primary">minC</name>
    <name evidence="8" type="ORF">D3A95_02765</name>
</gene>
<dbReference type="InterPro" id="IPR036145">
    <property type="entry name" value="MinC_C_sf"/>
</dbReference>
<comment type="similarity">
    <text evidence="5">Belongs to the MinC family.</text>
</comment>
<dbReference type="InterPro" id="IPR016098">
    <property type="entry name" value="CAP/MinC_C"/>
</dbReference>
<reference evidence="9" key="1">
    <citation type="submission" date="2018-09" db="EMBL/GenBank/DDBJ databases">
        <title>Complete genome sequence of thermophilic cyanobacteria strain Thermosynechococcus elongatus PKUAC-SCTE542.</title>
        <authorList>
            <person name="Liang Y."/>
            <person name="Tang J."/>
            <person name="Daroch M."/>
        </authorList>
    </citation>
    <scope>NUCLEOTIDE SEQUENCE [LARGE SCALE GENOMIC DNA]</scope>
    <source>
        <strain evidence="9">E542</strain>
    </source>
</reference>
<dbReference type="KEGG" id="tsq:D3A95_02765"/>
<dbReference type="HAMAP" id="MF_00267">
    <property type="entry name" value="MinC"/>
    <property type="match status" value="1"/>
</dbReference>
<feature type="domain" description="Septum formation inhibitor MinC C-terminal" evidence="7">
    <location>
        <begin position="154"/>
        <end position="250"/>
    </location>
</feature>